<evidence type="ECO:0000256" key="1">
    <source>
        <dbReference type="SAM" id="MobiDB-lite"/>
    </source>
</evidence>
<dbReference type="SUPFAM" id="SSF52091">
    <property type="entry name" value="SpoIIaa-like"/>
    <property type="match status" value="1"/>
</dbReference>
<evidence type="ECO:0000313" key="4">
    <source>
        <dbReference type="Proteomes" id="UP000019753"/>
    </source>
</evidence>
<dbReference type="InterPro" id="IPR002645">
    <property type="entry name" value="STAS_dom"/>
</dbReference>
<dbReference type="InterPro" id="IPR036513">
    <property type="entry name" value="STAS_dom_sf"/>
</dbReference>
<accession>A0A021VRI9</accession>
<dbReference type="Proteomes" id="UP000019753">
    <property type="component" value="Unassembled WGS sequence"/>
</dbReference>
<comment type="caution">
    <text evidence="3">The sequence shown here is derived from an EMBL/GenBank/DDBJ whole genome shotgun (WGS) entry which is preliminary data.</text>
</comment>
<keyword evidence="4" id="KW-1185">Reference proteome</keyword>
<dbReference type="CDD" id="cd07043">
    <property type="entry name" value="STAS_anti-anti-sigma_factors"/>
    <property type="match status" value="1"/>
</dbReference>
<dbReference type="Pfam" id="PF13466">
    <property type="entry name" value="STAS_2"/>
    <property type="match status" value="1"/>
</dbReference>
<reference evidence="3 4" key="1">
    <citation type="submission" date="2014-01" db="EMBL/GenBank/DDBJ databases">
        <title>Actinotalea ferrariae CF5-4.</title>
        <authorList>
            <person name="Chen F."/>
            <person name="Li Y."/>
            <person name="Wang G."/>
        </authorList>
    </citation>
    <scope>NUCLEOTIDE SEQUENCE [LARGE SCALE GENOMIC DNA]</scope>
    <source>
        <strain evidence="3 4">CF5-4</strain>
    </source>
</reference>
<dbReference type="Gene3D" id="3.30.750.24">
    <property type="entry name" value="STAS domain"/>
    <property type="match status" value="1"/>
</dbReference>
<feature type="domain" description="STAS" evidence="2">
    <location>
        <begin position="55"/>
        <end position="109"/>
    </location>
</feature>
<proteinExistence type="predicted"/>
<sequence length="131" mass="13869">MIEALGREHDGESSGMTLHEEPERSVVEVFGEVDLAVRQNAGPLCQAVADRGLPVVIEAGRVSFVDSAGMSILVRLARDAEAGGYAVELHHAPWMLRELMTITGVDRLLPFADGPEADAGPDAGPDAPALR</sequence>
<evidence type="ECO:0000259" key="2">
    <source>
        <dbReference type="PROSITE" id="PS50801"/>
    </source>
</evidence>
<feature type="region of interest" description="Disordered" evidence="1">
    <location>
        <begin position="1"/>
        <end position="21"/>
    </location>
</feature>
<dbReference type="AlphaFoldDB" id="A0A021VRI9"/>
<gene>
    <name evidence="3" type="ORF">N866_18055</name>
</gene>
<dbReference type="EMBL" id="AXCW01000066">
    <property type="protein sequence ID" value="EYR63804.1"/>
    <property type="molecule type" value="Genomic_DNA"/>
</dbReference>
<dbReference type="RefSeq" id="WP_052022586.1">
    <property type="nucleotide sequence ID" value="NZ_AXCW01000066.1"/>
</dbReference>
<dbReference type="PROSITE" id="PS50801">
    <property type="entry name" value="STAS"/>
    <property type="match status" value="1"/>
</dbReference>
<protein>
    <submittedName>
        <fullName evidence="3">Anti-anti-sigma factor BldG</fullName>
    </submittedName>
</protein>
<name>A0A021VRI9_9CELL</name>
<dbReference type="OrthoDB" id="4829674at2"/>
<organism evidence="3 4">
    <name type="scientific">Actinotalea ferrariae CF5-4</name>
    <dbReference type="NCBI Taxonomy" id="948458"/>
    <lineage>
        <taxon>Bacteria</taxon>
        <taxon>Bacillati</taxon>
        <taxon>Actinomycetota</taxon>
        <taxon>Actinomycetes</taxon>
        <taxon>Micrococcales</taxon>
        <taxon>Cellulomonadaceae</taxon>
        <taxon>Actinotalea</taxon>
    </lineage>
</organism>
<evidence type="ECO:0000313" key="3">
    <source>
        <dbReference type="EMBL" id="EYR63804.1"/>
    </source>
</evidence>
<dbReference type="InterPro" id="IPR058548">
    <property type="entry name" value="MlaB-like_STAS"/>
</dbReference>